<dbReference type="InterPro" id="IPR009057">
    <property type="entry name" value="Homeodomain-like_sf"/>
</dbReference>
<protein>
    <submittedName>
        <fullName evidence="7">Transcriptional regulator, TetR family</fullName>
    </submittedName>
</protein>
<dbReference type="SUPFAM" id="SSF46689">
    <property type="entry name" value="Homeodomain-like"/>
    <property type="match status" value="1"/>
</dbReference>
<proteinExistence type="predicted"/>
<evidence type="ECO:0000256" key="1">
    <source>
        <dbReference type="ARBA" id="ARBA00022491"/>
    </source>
</evidence>
<dbReference type="PROSITE" id="PS50977">
    <property type="entry name" value="HTH_TETR_2"/>
    <property type="match status" value="1"/>
</dbReference>
<evidence type="ECO:0000259" key="6">
    <source>
        <dbReference type="PROSITE" id="PS50977"/>
    </source>
</evidence>
<evidence type="ECO:0000313" key="8">
    <source>
        <dbReference type="Proteomes" id="UP000219331"/>
    </source>
</evidence>
<dbReference type="Pfam" id="PF17932">
    <property type="entry name" value="TetR_C_24"/>
    <property type="match status" value="1"/>
</dbReference>
<sequence length="212" mass="23582">MSLALAGPVPLTASLPRPQKKTKKALEARQVIMAAAARMMRERGYADTSLRDLAAEVGMKAGSLYYHFASKDELAIEVMRLGVQLVCDAVDEALAKRPDASPRERIVIALKVHLETLLSASDFASAHIRCYPFVPEAVQQELLATRRNYDKVWSAIIRDYLGPEADGLRVRYLRHALIGALNWSLEWFDPARDTVPGYVAALERLLPPETRA</sequence>
<keyword evidence="4" id="KW-0804">Transcription</keyword>
<dbReference type="OrthoDB" id="8478851at2"/>
<dbReference type="GO" id="GO:0000976">
    <property type="term" value="F:transcription cis-regulatory region binding"/>
    <property type="evidence" value="ECO:0007669"/>
    <property type="project" value="TreeGrafter"/>
</dbReference>
<evidence type="ECO:0000256" key="4">
    <source>
        <dbReference type="ARBA" id="ARBA00023163"/>
    </source>
</evidence>
<reference evidence="7 8" key="1">
    <citation type="submission" date="2017-08" db="EMBL/GenBank/DDBJ databases">
        <authorList>
            <person name="de Groot N.N."/>
        </authorList>
    </citation>
    <scope>NUCLEOTIDE SEQUENCE [LARGE SCALE GENOMIC DNA]</scope>
    <source>
        <strain evidence="7 8">USBA 352</strain>
    </source>
</reference>
<dbReference type="PANTHER" id="PTHR30055">
    <property type="entry name" value="HTH-TYPE TRANSCRIPTIONAL REGULATOR RUTR"/>
    <property type="match status" value="1"/>
</dbReference>
<dbReference type="GO" id="GO:0003700">
    <property type="term" value="F:DNA-binding transcription factor activity"/>
    <property type="evidence" value="ECO:0007669"/>
    <property type="project" value="TreeGrafter"/>
</dbReference>
<evidence type="ECO:0000313" key="7">
    <source>
        <dbReference type="EMBL" id="SOC19991.1"/>
    </source>
</evidence>
<dbReference type="InterPro" id="IPR041490">
    <property type="entry name" value="KstR2_TetR_C"/>
</dbReference>
<dbReference type="Gene3D" id="1.10.357.10">
    <property type="entry name" value="Tetracycline Repressor, domain 2"/>
    <property type="match status" value="1"/>
</dbReference>
<dbReference type="SUPFAM" id="SSF48498">
    <property type="entry name" value="Tetracyclin repressor-like, C-terminal domain"/>
    <property type="match status" value="1"/>
</dbReference>
<evidence type="ECO:0000256" key="2">
    <source>
        <dbReference type="ARBA" id="ARBA00023015"/>
    </source>
</evidence>
<dbReference type="PRINTS" id="PR00455">
    <property type="entry name" value="HTHTETR"/>
</dbReference>
<dbReference type="Gene3D" id="1.10.10.60">
    <property type="entry name" value="Homeodomain-like"/>
    <property type="match status" value="1"/>
</dbReference>
<gene>
    <name evidence="7" type="ORF">SAMN05421512_110129</name>
</gene>
<dbReference type="InterPro" id="IPR050109">
    <property type="entry name" value="HTH-type_TetR-like_transc_reg"/>
</dbReference>
<keyword evidence="1" id="KW-0678">Repressor</keyword>
<dbReference type="STRING" id="538381.GCA_001696535_03926"/>
<keyword evidence="3 5" id="KW-0238">DNA-binding</keyword>
<evidence type="ECO:0000256" key="3">
    <source>
        <dbReference type="ARBA" id="ARBA00023125"/>
    </source>
</evidence>
<dbReference type="EMBL" id="OBML01000010">
    <property type="protein sequence ID" value="SOC19991.1"/>
    <property type="molecule type" value="Genomic_DNA"/>
</dbReference>
<feature type="domain" description="HTH tetR-type" evidence="6">
    <location>
        <begin position="26"/>
        <end position="86"/>
    </location>
</feature>
<keyword evidence="8" id="KW-1185">Reference proteome</keyword>
<feature type="DNA-binding region" description="H-T-H motif" evidence="5">
    <location>
        <begin position="49"/>
        <end position="68"/>
    </location>
</feature>
<dbReference type="InterPro" id="IPR001647">
    <property type="entry name" value="HTH_TetR"/>
</dbReference>
<dbReference type="AlphaFoldDB" id="A0A285TD24"/>
<dbReference type="Pfam" id="PF00440">
    <property type="entry name" value="TetR_N"/>
    <property type="match status" value="1"/>
</dbReference>
<dbReference type="Proteomes" id="UP000219331">
    <property type="component" value="Unassembled WGS sequence"/>
</dbReference>
<organism evidence="7 8">
    <name type="scientific">Stappia indica</name>
    <dbReference type="NCBI Taxonomy" id="538381"/>
    <lineage>
        <taxon>Bacteria</taxon>
        <taxon>Pseudomonadati</taxon>
        <taxon>Pseudomonadota</taxon>
        <taxon>Alphaproteobacteria</taxon>
        <taxon>Hyphomicrobiales</taxon>
        <taxon>Stappiaceae</taxon>
        <taxon>Stappia</taxon>
    </lineage>
</organism>
<dbReference type="InterPro" id="IPR036271">
    <property type="entry name" value="Tet_transcr_reg_TetR-rel_C_sf"/>
</dbReference>
<name>A0A285TD24_9HYPH</name>
<accession>A0A285TD24</accession>
<dbReference type="PANTHER" id="PTHR30055:SF175">
    <property type="entry name" value="HTH-TYPE TRANSCRIPTIONAL REPRESSOR KSTR2"/>
    <property type="match status" value="1"/>
</dbReference>
<evidence type="ECO:0000256" key="5">
    <source>
        <dbReference type="PROSITE-ProRule" id="PRU00335"/>
    </source>
</evidence>
<keyword evidence="2" id="KW-0805">Transcription regulation</keyword>